<evidence type="ECO:0000313" key="2">
    <source>
        <dbReference type="Proteomes" id="UP000268329"/>
    </source>
</evidence>
<dbReference type="AlphaFoldDB" id="A0A3G2JH73"/>
<sequence length="127" mass="13392">MDGRSNDGVIATGSAQVRNAVVASGSNARVDFRVTERAAAEGVDGPAPTPQEISELLARFIGELRGSDHPEREDLAEFAEDAREELAAPEPRTGKLRRVARALVEAVPGFTALASLAVTIEEAVRGL</sequence>
<dbReference type="EMBL" id="CP033073">
    <property type="protein sequence ID" value="AYN41644.1"/>
    <property type="molecule type" value="Genomic_DNA"/>
</dbReference>
<evidence type="ECO:0000313" key="1">
    <source>
        <dbReference type="EMBL" id="AYN41644.1"/>
    </source>
</evidence>
<name>A0A3G2JH73_9ACTN</name>
<accession>A0A3G2JH73</accession>
<proteinExistence type="predicted"/>
<dbReference type="Proteomes" id="UP000268329">
    <property type="component" value="Chromosome"/>
</dbReference>
<reference evidence="1 2" key="1">
    <citation type="submission" date="2018-10" db="EMBL/GenBank/DDBJ databases">
        <title>The genome of Streptomyces dangxiongensis Z022.</title>
        <authorList>
            <person name="Zhang B."/>
        </authorList>
    </citation>
    <scope>NUCLEOTIDE SEQUENCE [LARGE SCALE GENOMIC DNA]</scope>
    <source>
        <strain evidence="1 2">Z022</strain>
    </source>
</reference>
<dbReference type="RefSeq" id="WP_121789083.1">
    <property type="nucleotide sequence ID" value="NZ_CP033073.1"/>
</dbReference>
<dbReference type="KEGG" id="sdd:D9753_25320"/>
<protein>
    <submittedName>
        <fullName evidence="1">Uncharacterized protein</fullName>
    </submittedName>
</protein>
<organism evidence="1 2">
    <name type="scientific">Streptomyces dangxiongensis</name>
    <dbReference type="NCBI Taxonomy" id="1442032"/>
    <lineage>
        <taxon>Bacteria</taxon>
        <taxon>Bacillati</taxon>
        <taxon>Actinomycetota</taxon>
        <taxon>Actinomycetes</taxon>
        <taxon>Kitasatosporales</taxon>
        <taxon>Streptomycetaceae</taxon>
        <taxon>Streptomyces</taxon>
    </lineage>
</organism>
<dbReference type="OrthoDB" id="4226853at2"/>
<gene>
    <name evidence="1" type="ORF">D9753_25320</name>
</gene>
<keyword evidence="2" id="KW-1185">Reference proteome</keyword>